<dbReference type="EMBL" id="CAJMWW010000258">
    <property type="protein sequence ID" value="CAE6460996.1"/>
    <property type="molecule type" value="Genomic_DNA"/>
</dbReference>
<dbReference type="SUPFAM" id="SSF52540">
    <property type="entry name" value="P-loop containing nucleoside triphosphate hydrolases"/>
    <property type="match status" value="1"/>
</dbReference>
<evidence type="ECO:0000259" key="4">
    <source>
        <dbReference type="Pfam" id="PF04548"/>
    </source>
</evidence>
<name>A0A8H3BPD4_9AGAM</name>
<dbReference type="AlphaFoldDB" id="A0A8H3BPD4"/>
<dbReference type="Proteomes" id="UP000663841">
    <property type="component" value="Unassembled WGS sequence"/>
</dbReference>
<feature type="domain" description="AIG1-type G" evidence="4">
    <location>
        <begin position="51"/>
        <end position="197"/>
    </location>
</feature>
<protein>
    <recommendedName>
        <fullName evidence="4">AIG1-type G domain-containing protein</fullName>
    </recommendedName>
</protein>
<dbReference type="InterPro" id="IPR027417">
    <property type="entry name" value="P-loop_NTPase"/>
</dbReference>
<organism evidence="5 6">
    <name type="scientific">Rhizoctonia solani</name>
    <dbReference type="NCBI Taxonomy" id="456999"/>
    <lineage>
        <taxon>Eukaryota</taxon>
        <taxon>Fungi</taxon>
        <taxon>Dikarya</taxon>
        <taxon>Basidiomycota</taxon>
        <taxon>Agaricomycotina</taxon>
        <taxon>Agaricomycetes</taxon>
        <taxon>Cantharellales</taxon>
        <taxon>Ceratobasidiaceae</taxon>
        <taxon>Rhizoctonia</taxon>
    </lineage>
</organism>
<gene>
    <name evidence="5" type="ORF">RDB_LOCUS151631</name>
</gene>
<dbReference type="InterPro" id="IPR025662">
    <property type="entry name" value="Sigma_54_int_dom_ATP-bd_1"/>
</dbReference>
<keyword evidence="2" id="KW-0175">Coiled coil</keyword>
<reference evidence="5" key="1">
    <citation type="submission" date="2021-01" db="EMBL/GenBank/DDBJ databases">
        <authorList>
            <person name="Kaushik A."/>
        </authorList>
    </citation>
    <scope>NUCLEOTIDE SEQUENCE</scope>
    <source>
        <strain evidence="5">AG3-T5</strain>
    </source>
</reference>
<feature type="coiled-coil region" evidence="2">
    <location>
        <begin position="436"/>
        <end position="477"/>
    </location>
</feature>
<feature type="region of interest" description="Disordered" evidence="3">
    <location>
        <begin position="1"/>
        <end position="30"/>
    </location>
</feature>
<dbReference type="CDD" id="cd00882">
    <property type="entry name" value="Ras_like_GTPase"/>
    <property type="match status" value="1"/>
</dbReference>
<dbReference type="PANTHER" id="PTHR32046">
    <property type="entry name" value="G DOMAIN-CONTAINING PROTEIN"/>
    <property type="match status" value="1"/>
</dbReference>
<dbReference type="PROSITE" id="PS00675">
    <property type="entry name" value="SIGMA54_INTERACT_1"/>
    <property type="match status" value="1"/>
</dbReference>
<evidence type="ECO:0000256" key="3">
    <source>
        <dbReference type="SAM" id="MobiDB-lite"/>
    </source>
</evidence>
<proteinExistence type="predicted"/>
<evidence type="ECO:0000256" key="1">
    <source>
        <dbReference type="ARBA" id="ARBA00022741"/>
    </source>
</evidence>
<evidence type="ECO:0000313" key="5">
    <source>
        <dbReference type="EMBL" id="CAE6460996.1"/>
    </source>
</evidence>
<evidence type="ECO:0000256" key="2">
    <source>
        <dbReference type="SAM" id="Coils"/>
    </source>
</evidence>
<dbReference type="GO" id="GO:0005525">
    <property type="term" value="F:GTP binding"/>
    <property type="evidence" value="ECO:0007669"/>
    <property type="project" value="InterPro"/>
</dbReference>
<sequence length="548" mass="61671">MTQTTEFNPNAPDVERETQPTDRYSGLDSWESVDFPPKRGAFKFPKKKDVLTILLIGETGSGKTAFMSLLLNLLEGKGPFELEEKYFMDAQSGLDRTQSQTTEARLYSFTTEDNVKIQILDTPGLADTRGIQEDMKHKDRIYRAIQDLIKRIDGIMIVANGRIERLTAATDYTLNILATLFPRSIVKNIGIIYTNIAAGGAGLNFQKKSLPSQLQKAKHWFLDNPLSLHQNYLAQRAAGELSERQILRQRRNVEESYDDAVESLDKWFEWLDEREAVPTTAIIEAYEKSADIESRLFAAMQSIDSLSELESKLRITSSSLSLAGKEKERLVNLQTKEPPKIWTMRGTACYNTICTASGCRTNCHSQCSLELGEPEIIGQWCKVFKTLWIANRLIPFKSPLDVSCGTCGHAASLHRNYKKAHEQIPSKAYEKIAHELSSATTEEKMLEAAKSRAEKEIEDIKQQIAQYKRDIPDLIDELNQVSLSPNYAGYISSAIQLFKLRKKQLESRPGSSEELAVVDKGIKAFEAQLTLLKENQVGRIVATSSECV</sequence>
<keyword evidence="1" id="KW-0547">Nucleotide-binding</keyword>
<dbReference type="Gene3D" id="3.40.50.300">
    <property type="entry name" value="P-loop containing nucleotide triphosphate hydrolases"/>
    <property type="match status" value="1"/>
</dbReference>
<dbReference type="InterPro" id="IPR006703">
    <property type="entry name" value="G_AIG1"/>
</dbReference>
<accession>A0A8H3BPD4</accession>
<dbReference type="Pfam" id="PF04548">
    <property type="entry name" value="AIG1"/>
    <property type="match status" value="1"/>
</dbReference>
<evidence type="ECO:0000313" key="6">
    <source>
        <dbReference type="Proteomes" id="UP000663841"/>
    </source>
</evidence>
<comment type="caution">
    <text evidence="5">The sequence shown here is derived from an EMBL/GenBank/DDBJ whole genome shotgun (WGS) entry which is preliminary data.</text>
</comment>